<reference evidence="2 3" key="1">
    <citation type="journal article" date="2023" name="Hortic Res">
        <title>Pangenome of water caltrop reveals structural variations and asymmetric subgenome divergence after allopolyploidization.</title>
        <authorList>
            <person name="Zhang X."/>
            <person name="Chen Y."/>
            <person name="Wang L."/>
            <person name="Yuan Y."/>
            <person name="Fang M."/>
            <person name="Shi L."/>
            <person name="Lu R."/>
            <person name="Comes H.P."/>
            <person name="Ma Y."/>
            <person name="Chen Y."/>
            <person name="Huang G."/>
            <person name="Zhou Y."/>
            <person name="Zheng Z."/>
            <person name="Qiu Y."/>
        </authorList>
    </citation>
    <scope>NUCLEOTIDE SEQUENCE [LARGE SCALE GENOMIC DNA]</scope>
    <source>
        <strain evidence="2">F231</strain>
    </source>
</reference>
<dbReference type="Gene3D" id="3.30.559.10">
    <property type="entry name" value="Chloramphenicol acetyltransferase-like domain"/>
    <property type="match status" value="2"/>
</dbReference>
<evidence type="ECO:0008006" key="4">
    <source>
        <dbReference type="Google" id="ProtNLM"/>
    </source>
</evidence>
<evidence type="ECO:0000313" key="3">
    <source>
        <dbReference type="Proteomes" id="UP001346149"/>
    </source>
</evidence>
<dbReference type="GO" id="GO:0016740">
    <property type="term" value="F:transferase activity"/>
    <property type="evidence" value="ECO:0007669"/>
    <property type="project" value="UniProtKB-KW"/>
</dbReference>
<dbReference type="InterPro" id="IPR051283">
    <property type="entry name" value="Sec_Metabolite_Acyltrans"/>
</dbReference>
<dbReference type="Pfam" id="PF02458">
    <property type="entry name" value="Transferase"/>
    <property type="match status" value="1"/>
</dbReference>
<name>A0AAN7LHG2_TRANT</name>
<dbReference type="Proteomes" id="UP001346149">
    <property type="component" value="Unassembled WGS sequence"/>
</dbReference>
<keyword evidence="1" id="KW-0808">Transferase</keyword>
<proteinExistence type="predicted"/>
<organism evidence="2 3">
    <name type="scientific">Trapa natans</name>
    <name type="common">Water chestnut</name>
    <dbReference type="NCBI Taxonomy" id="22666"/>
    <lineage>
        <taxon>Eukaryota</taxon>
        <taxon>Viridiplantae</taxon>
        <taxon>Streptophyta</taxon>
        <taxon>Embryophyta</taxon>
        <taxon>Tracheophyta</taxon>
        <taxon>Spermatophyta</taxon>
        <taxon>Magnoliopsida</taxon>
        <taxon>eudicotyledons</taxon>
        <taxon>Gunneridae</taxon>
        <taxon>Pentapetalae</taxon>
        <taxon>rosids</taxon>
        <taxon>malvids</taxon>
        <taxon>Myrtales</taxon>
        <taxon>Lythraceae</taxon>
        <taxon>Trapa</taxon>
    </lineage>
</organism>
<evidence type="ECO:0000256" key="1">
    <source>
        <dbReference type="ARBA" id="ARBA00022679"/>
    </source>
</evidence>
<evidence type="ECO:0000313" key="2">
    <source>
        <dbReference type="EMBL" id="KAK4784704.1"/>
    </source>
</evidence>
<protein>
    <recommendedName>
        <fullName evidence="4">BAHD acyltransferase DCR</fullName>
    </recommendedName>
</protein>
<dbReference type="AlphaFoldDB" id="A0AAN7LHG2"/>
<accession>A0AAN7LHG2</accession>
<dbReference type="PANTHER" id="PTHR31896:SF64">
    <property type="entry name" value="TRICHOTHECENE 3-O-ACETYLTRANSFERASE"/>
    <property type="match status" value="1"/>
</dbReference>
<comment type="caution">
    <text evidence="2">The sequence shown here is derived from an EMBL/GenBank/DDBJ whole genome shotgun (WGS) entry which is preliminary data.</text>
</comment>
<gene>
    <name evidence="2" type="ORF">SAY86_019072</name>
</gene>
<dbReference type="PANTHER" id="PTHR31896">
    <property type="entry name" value="FAMILY REGULATORY PROTEIN, PUTATIVE (AFU_ORTHOLOGUE AFUA_3G14730)-RELATED"/>
    <property type="match status" value="1"/>
</dbReference>
<dbReference type="EMBL" id="JAXQNO010000014">
    <property type="protein sequence ID" value="KAK4784704.1"/>
    <property type="molecule type" value="Genomic_DNA"/>
</dbReference>
<sequence length="491" mass="53997">MTKMPFDSRPSSILPEEAVVVVSRCMVHPSVGSAMGDLKLTASDLPMLSCHYIQKGNLFHRFPNPPIPSSHSLLSLIRLGLSRALAYFPPLAGRLITDHKGHVYITCNDAGAELLHARADNMSVADILLPKHVPKSVNKLFALDRTVSYEGHFKPILAVQVTELSDGVFIGCSVNHAVMDGTSFWNFFNTFADVCRDGVRRVSSVPDFSRESVLISPAILKLPDGGPTVSFNQNESLKERIFSFSRESILQIKDKVNVTQYGNGSVDAVEILGKLGNDPYYYASSGKLGNGAVSKREGNFETERQISSFQSLCALLWRSITRARRLLPNKTTTLRMAVNVRHRLEPKLEMSYFGNAIQSVPVQAAAGDVLSRGLRWCAERLNEGVAAHGDGAVRRLLEDWKREPRCFPLGNPDGASITVGSSPRFPMYENDFGWGRPMAVRSGRANKFDGKISAFPGREGDGSVDLEVVLAPDTMEAVECDVEFMQYVSPC</sequence>
<dbReference type="InterPro" id="IPR023213">
    <property type="entry name" value="CAT-like_dom_sf"/>
</dbReference>
<keyword evidence="3" id="KW-1185">Reference proteome</keyword>